<organism evidence="1 2">
    <name type="scientific">Aliisedimentitalea scapharcae</name>
    <dbReference type="NCBI Taxonomy" id="1524259"/>
    <lineage>
        <taxon>Bacteria</taxon>
        <taxon>Pseudomonadati</taxon>
        <taxon>Pseudomonadota</taxon>
        <taxon>Alphaproteobacteria</taxon>
        <taxon>Rhodobacterales</taxon>
        <taxon>Roseobacteraceae</taxon>
        <taxon>Aliisedimentitalea</taxon>
    </lineage>
</organism>
<sequence>MKLRKIAVYCETVFEEAGQASPALVTRVAACGIIANPFAGRFEADLNPLFDIGETLGEQLMQAALPYLPGVAVSYGKAAIVGVNGDIEHGHALLHPKLGKVMRAPIGGGKALIPSAAKLAVAGTALDVPLGHKDDLWSFDHFDAMTVSVADSPRPDEIMMVLALADGGRLNARVGKARAAV</sequence>
<geneLocation type="plasmid" evidence="1 2">
    <name>unnamed4</name>
</geneLocation>
<proteinExistence type="predicted"/>
<dbReference type="SUPFAM" id="SSF160519">
    <property type="entry name" value="BB2672-like"/>
    <property type="match status" value="1"/>
</dbReference>
<evidence type="ECO:0000313" key="2">
    <source>
        <dbReference type="Proteomes" id="UP001623232"/>
    </source>
</evidence>
<evidence type="ECO:0000313" key="1">
    <source>
        <dbReference type="EMBL" id="WZK91165.1"/>
    </source>
</evidence>
<dbReference type="InterPro" id="IPR009569">
    <property type="entry name" value="AA_synth_put"/>
</dbReference>
<keyword evidence="1" id="KW-0614">Plasmid</keyword>
<dbReference type="EMBL" id="CP123585">
    <property type="protein sequence ID" value="WZK91165.1"/>
    <property type="molecule type" value="Genomic_DNA"/>
</dbReference>
<protein>
    <submittedName>
        <fullName evidence="1">Amino acid synthesis family protein</fullName>
    </submittedName>
</protein>
<dbReference type="InterPro" id="IPR035936">
    <property type="entry name" value="BB2672"/>
</dbReference>
<reference evidence="1 2" key="1">
    <citation type="submission" date="2023-04" db="EMBL/GenBank/DDBJ databases">
        <title>Complete genome sequence of Alisedimentitalea scapharcae.</title>
        <authorList>
            <person name="Rong J.-C."/>
            <person name="Yi M.-L."/>
            <person name="Zhao Q."/>
        </authorList>
    </citation>
    <scope>NUCLEOTIDE SEQUENCE [LARGE SCALE GENOMIC DNA]</scope>
    <source>
        <strain evidence="1 2">KCTC 42119</strain>
        <plasmid evidence="1 2">unnamed4</plasmid>
    </source>
</reference>
<dbReference type="Proteomes" id="UP001623232">
    <property type="component" value="Plasmid unnamed4"/>
</dbReference>
<dbReference type="Gene3D" id="3.30.1330.110">
    <property type="entry name" value="BB2672"/>
    <property type="match status" value="1"/>
</dbReference>
<dbReference type="Pfam" id="PF06684">
    <property type="entry name" value="AA_synth"/>
    <property type="match status" value="1"/>
</dbReference>
<dbReference type="RefSeq" id="WP_343211870.1">
    <property type="nucleotide sequence ID" value="NZ_CP123585.1"/>
</dbReference>
<gene>
    <name evidence="1" type="ORF">QEZ52_21625</name>
</gene>
<keyword evidence="2" id="KW-1185">Reference proteome</keyword>
<accession>A0ABZ2XYH4</accession>
<name>A0ABZ2XYH4_9RHOB</name>